<evidence type="ECO:0000259" key="1">
    <source>
        <dbReference type="Pfam" id="PF06742"/>
    </source>
</evidence>
<evidence type="ECO:0000313" key="2">
    <source>
        <dbReference type="EMBL" id="CAA6800990.1"/>
    </source>
</evidence>
<feature type="domain" description="DUF1214" evidence="1">
    <location>
        <begin position="271"/>
        <end position="334"/>
    </location>
</feature>
<dbReference type="InterPro" id="IPR010621">
    <property type="entry name" value="DUF1214"/>
</dbReference>
<organism evidence="2">
    <name type="scientific">uncultured Aureispira sp</name>
    <dbReference type="NCBI Taxonomy" id="1331704"/>
    <lineage>
        <taxon>Bacteria</taxon>
        <taxon>Pseudomonadati</taxon>
        <taxon>Bacteroidota</taxon>
        <taxon>Saprospiria</taxon>
        <taxon>Saprospirales</taxon>
        <taxon>Saprospiraceae</taxon>
        <taxon>Aureispira</taxon>
        <taxon>environmental samples</taxon>
    </lineage>
</organism>
<dbReference type="AlphaFoldDB" id="A0A6S6RVP9"/>
<dbReference type="Pfam" id="PF06742">
    <property type="entry name" value="DUF1214"/>
    <property type="match status" value="1"/>
</dbReference>
<name>A0A6S6RVP9_9BACT</name>
<reference evidence="2" key="1">
    <citation type="submission" date="2020-01" db="EMBL/GenBank/DDBJ databases">
        <authorList>
            <person name="Meier V. D."/>
            <person name="Meier V D."/>
        </authorList>
    </citation>
    <scope>NUCLEOTIDE SEQUENCE</scope>
    <source>
        <strain evidence="2">HLG_WM_MAG_10</strain>
    </source>
</reference>
<sequence length="352" mass="40893">MAYQSKAALEQFLEIIKNADATFLNPEKNLDEQGKVDGYQHIFHLLHSAIQFYLYNDPLKPSFMLLADEHHKLLGDNVDAVYYFTQLRSDQEYIIKGKRYDSCFLSFSMYGGEADGSIVDRVTNNINHTRIEFEADGSFEIKLTANPQGKNEFKMDEDVINLFTREYFFDRFNSTESDLSIENITPVETINPLTDEALAKRIKVMTTFFEQSTWIAPLPVEFPINDFLPPFPFEADQGGFGTVDNVYCFGKFKLEDNQYLKIRLTSPECCYWGIQTWNYLMQSMDYKKFPVGLNKGTTKANEDGSYTIYLSHKKMDVDNWISTANYKEAIMFCRWLMSEELPEQPTVELLEF</sequence>
<gene>
    <name evidence="2" type="ORF">HELGO_WM30681</name>
</gene>
<dbReference type="EMBL" id="CACVAQ010000059">
    <property type="protein sequence ID" value="CAA6800990.1"/>
    <property type="molecule type" value="Genomic_DNA"/>
</dbReference>
<protein>
    <recommendedName>
        <fullName evidence="1">DUF1214 domain-containing protein</fullName>
    </recommendedName>
</protein>
<accession>A0A6S6RVP9</accession>
<proteinExistence type="predicted"/>